<sequence length="99" mass="11787">MDAAQLPEPTSVPPVRVPEEDLTPRERDLLDFERQWWKSAGAKEQAIRERFDLTPTRYYQLINRLLDKHEAMQLEPHLVNRLRRLRGTRERARAARRAS</sequence>
<evidence type="ECO:0008006" key="4">
    <source>
        <dbReference type="Google" id="ProtNLM"/>
    </source>
</evidence>
<proteinExistence type="predicted"/>
<dbReference type="EMBL" id="MSIF01000009">
    <property type="protein sequence ID" value="OLF09387.1"/>
    <property type="molecule type" value="Genomic_DNA"/>
</dbReference>
<feature type="region of interest" description="Disordered" evidence="1">
    <location>
        <begin position="1"/>
        <end position="24"/>
    </location>
</feature>
<dbReference type="RefSeq" id="WP_075134380.1">
    <property type="nucleotide sequence ID" value="NZ_MSIF01000009.1"/>
</dbReference>
<dbReference type="Proteomes" id="UP000185696">
    <property type="component" value="Unassembled WGS sequence"/>
</dbReference>
<dbReference type="Pfam" id="PF11662">
    <property type="entry name" value="DUF3263"/>
    <property type="match status" value="1"/>
</dbReference>
<accession>A0A7Z0WNU8</accession>
<dbReference type="OrthoDB" id="3268863at2"/>
<protein>
    <recommendedName>
        <fullName evidence="4">DUF3263 domain-containing protein</fullName>
    </recommendedName>
</protein>
<name>A0A7Z0WNU8_9PSEU</name>
<reference evidence="2 3" key="1">
    <citation type="submission" date="2016-12" db="EMBL/GenBank/DDBJ databases">
        <title>The draft genome sequence of Actinophytocola xinjiangensis.</title>
        <authorList>
            <person name="Wang W."/>
            <person name="Yuan L."/>
        </authorList>
    </citation>
    <scope>NUCLEOTIDE SEQUENCE [LARGE SCALE GENOMIC DNA]</scope>
    <source>
        <strain evidence="2 3">CGMCC 4.4663</strain>
    </source>
</reference>
<gene>
    <name evidence="2" type="ORF">BLA60_19640</name>
</gene>
<keyword evidence="3" id="KW-1185">Reference proteome</keyword>
<dbReference type="InterPro" id="IPR021678">
    <property type="entry name" value="DUF3263"/>
</dbReference>
<evidence type="ECO:0000313" key="2">
    <source>
        <dbReference type="EMBL" id="OLF09387.1"/>
    </source>
</evidence>
<evidence type="ECO:0000313" key="3">
    <source>
        <dbReference type="Proteomes" id="UP000185696"/>
    </source>
</evidence>
<comment type="caution">
    <text evidence="2">The sequence shown here is derived from an EMBL/GenBank/DDBJ whole genome shotgun (WGS) entry which is preliminary data.</text>
</comment>
<dbReference type="AlphaFoldDB" id="A0A7Z0WNU8"/>
<organism evidence="2 3">
    <name type="scientific">Actinophytocola xinjiangensis</name>
    <dbReference type="NCBI Taxonomy" id="485602"/>
    <lineage>
        <taxon>Bacteria</taxon>
        <taxon>Bacillati</taxon>
        <taxon>Actinomycetota</taxon>
        <taxon>Actinomycetes</taxon>
        <taxon>Pseudonocardiales</taxon>
        <taxon>Pseudonocardiaceae</taxon>
    </lineage>
</organism>
<evidence type="ECO:0000256" key="1">
    <source>
        <dbReference type="SAM" id="MobiDB-lite"/>
    </source>
</evidence>